<feature type="region of interest" description="Disordered" evidence="2">
    <location>
        <begin position="17"/>
        <end position="52"/>
    </location>
</feature>
<organism evidence="4 5">
    <name type="scientific">Ephemerocybe angulata</name>
    <dbReference type="NCBI Taxonomy" id="980116"/>
    <lineage>
        <taxon>Eukaryota</taxon>
        <taxon>Fungi</taxon>
        <taxon>Dikarya</taxon>
        <taxon>Basidiomycota</taxon>
        <taxon>Agaricomycotina</taxon>
        <taxon>Agaricomycetes</taxon>
        <taxon>Agaricomycetidae</taxon>
        <taxon>Agaricales</taxon>
        <taxon>Agaricineae</taxon>
        <taxon>Psathyrellaceae</taxon>
        <taxon>Ephemerocybe</taxon>
    </lineage>
</organism>
<reference evidence="4 5" key="1">
    <citation type="journal article" date="2020" name="ISME J.">
        <title>Uncovering the hidden diversity of litter-decomposition mechanisms in mushroom-forming fungi.</title>
        <authorList>
            <person name="Floudas D."/>
            <person name="Bentzer J."/>
            <person name="Ahren D."/>
            <person name="Johansson T."/>
            <person name="Persson P."/>
            <person name="Tunlid A."/>
        </authorList>
    </citation>
    <scope>NUCLEOTIDE SEQUENCE [LARGE SCALE GENOMIC DNA]</scope>
    <source>
        <strain evidence="4 5">CBS 175.51</strain>
    </source>
</reference>
<proteinExistence type="predicted"/>
<dbReference type="PANTHER" id="PTHR19446">
    <property type="entry name" value="REVERSE TRANSCRIPTASES"/>
    <property type="match status" value="1"/>
</dbReference>
<dbReference type="OrthoDB" id="3253907at2759"/>
<gene>
    <name evidence="4" type="ORF">D9611_013068</name>
</gene>
<feature type="coiled-coil region" evidence="1">
    <location>
        <begin position="374"/>
        <end position="405"/>
    </location>
</feature>
<dbReference type="Pfam" id="PF03372">
    <property type="entry name" value="Exo_endo_phos"/>
    <property type="match status" value="1"/>
</dbReference>
<dbReference type="CDD" id="cd09076">
    <property type="entry name" value="L1-EN"/>
    <property type="match status" value="1"/>
</dbReference>
<dbReference type="InterPro" id="IPR036691">
    <property type="entry name" value="Endo/exonu/phosph_ase_sf"/>
</dbReference>
<dbReference type="Gene3D" id="3.60.10.10">
    <property type="entry name" value="Endonuclease/exonuclease/phosphatase"/>
    <property type="match status" value="1"/>
</dbReference>
<evidence type="ECO:0000313" key="5">
    <source>
        <dbReference type="Proteomes" id="UP000541558"/>
    </source>
</evidence>
<evidence type="ECO:0000313" key="4">
    <source>
        <dbReference type="EMBL" id="KAF5331228.1"/>
    </source>
</evidence>
<accession>A0A8H5FCB3</accession>
<evidence type="ECO:0000256" key="1">
    <source>
        <dbReference type="SAM" id="Coils"/>
    </source>
</evidence>
<name>A0A8H5FCB3_9AGAR</name>
<dbReference type="Proteomes" id="UP000541558">
    <property type="component" value="Unassembled WGS sequence"/>
</dbReference>
<evidence type="ECO:0000259" key="3">
    <source>
        <dbReference type="Pfam" id="PF03372"/>
    </source>
</evidence>
<keyword evidence="1" id="KW-0175">Coiled coil</keyword>
<comment type="caution">
    <text evidence="4">The sequence shown here is derived from an EMBL/GenBank/DDBJ whole genome shotgun (WGS) entry which is preliminary data.</text>
</comment>
<evidence type="ECO:0000256" key="2">
    <source>
        <dbReference type="SAM" id="MobiDB-lite"/>
    </source>
</evidence>
<dbReference type="GO" id="GO:0003824">
    <property type="term" value="F:catalytic activity"/>
    <property type="evidence" value="ECO:0007669"/>
    <property type="project" value="InterPro"/>
</dbReference>
<feature type="compositionally biased region" description="Pro residues" evidence="2">
    <location>
        <begin position="19"/>
        <end position="31"/>
    </location>
</feature>
<feature type="domain" description="Endonuclease/exonuclease/phosphatase" evidence="3">
    <location>
        <begin position="59"/>
        <end position="301"/>
    </location>
</feature>
<sequence length="1470" mass="165884">MRQLALPALFGHPHVVVPPAAPGPAPPPDDLPLPEGDEHQNANTTRTPPRTKAKFTLGSININGAGSDDTHYKWADTIATMRKNRIGILVVQETHLDRARASRIGTTYDKSMFIRSSSEMFNTSSKGVAILIDRRIIKCTREDVEKREIIAGRALMVSVPWRTPSGKIHILGVYAPNDPEQNRAFWNTIATTYDENPTWPRPDFMAGDMNMVEDPRDREPPNACRANTAAAFASLCEKLRLIDGWRRENPNLTRFTWHSKATVGQQVGCRSRIDRIYVKENLWDDTREWGIKVDQPMYSDHELVQMTLYDMTAPFIGKGRWEIPSFLLKHDKFLEDLDTLCRDAEVLSRDPAPETDSPQLILESLKVAIRDRARDTAKKAVPKARKKVEELKKQLETALDDADATPEERREKSDGITEEIKTLEREMWDKRRADTATLWMLETETIGKTWIRANKERPARDTIPLLRNPNTPDAPPARKSCDMAAIARDYHEALQTDTQHTPQERETATEEVLATLDPRVSDADSDTLQESLSRSEVRDAMMSMPNGKASGPDGIPTDLWKVLILRWEAAAKLRKTDKAADIVALLQRAFNDIECNGVAATSSFAKGWMCPLYKKNDRSDIANYRPITVLNSDYKAFTKALTIRLAPVALKLIHPDQAGFMKGRRIDDHTELVAVWAPIIEQLDKKVDYWLRSNPSLEGRSYLSKLEPGARTLFKAMVQCMPKSAEKTVAKIINKIMWGGKTVGVSHAISSLPYERGGKKVLNIIHRNEGTHLKRAVRYASDRREDWALVADQLIEEDIPDSQKVDDLDATMHVFLQTWSARKQRAASTLPESVFLMLATAAKYNLRYAPPILTTEGKRSLPAWYHPGKRGTTNTKENGPIPQCLRDNHGVFTVGHLETFVREFPHPPVFNEPMQELDGAQVERGCQCEKCTTARSKGCVDPEICHRRALTELGLLGEKWHPASQLPDIDELTQRFKEVSSQIMLGESEHFFDPLLSSYASRESGFRIFEHSKRPWATTPLRARLTPDVLYAPTRAFMAVCLPKTRSTIQRAGYGIIIDGRPRDDIATVTRADLPKTQLWVAATALFDFAKRSAEHEHFRLYVPSKCLVEDLTVRLQSNEDGGWIGHECQRLMPSLVAALRNRSGLLILCEYTNNVSTHLKQRASALAASTTSSLPLNEPIRRFATKNSQIVQGVKLATQTQASLYSAIGDWHSRKVTERRATIENLAMAKTTAQRRLGYEPSSEELWKSIRGANVTQKKIRTFLWKVMHGALPCGVNWNDNPAYADRALCQHCQVRETAEHLLTQCPDSCQGTLWGLADALLRRRGLPSLLPVTLGDILICGLPNKRKKLTPGQERLRTIILAETAWLIWVIRCKWVIDDESDPDLYPSVPELTNRWWKLINAKLDFDLLATDKKRYEMKAIAPGLVEDTWEGLLDDGATLKKSLKYHRNVGVLVGRGSAARRPPGRNR</sequence>
<feature type="region of interest" description="Disordered" evidence="2">
    <location>
        <begin position="515"/>
        <end position="538"/>
    </location>
</feature>
<dbReference type="InterPro" id="IPR005135">
    <property type="entry name" value="Endo/exonuclease/phosphatase"/>
</dbReference>
<protein>
    <recommendedName>
        <fullName evidence="3">Endonuclease/exonuclease/phosphatase domain-containing protein</fullName>
    </recommendedName>
</protein>
<dbReference type="SUPFAM" id="SSF56219">
    <property type="entry name" value="DNase I-like"/>
    <property type="match status" value="1"/>
</dbReference>
<keyword evidence="5" id="KW-1185">Reference proteome</keyword>
<dbReference type="EMBL" id="JAACJK010000115">
    <property type="protein sequence ID" value="KAF5331228.1"/>
    <property type="molecule type" value="Genomic_DNA"/>
</dbReference>